<protein>
    <submittedName>
        <fullName evidence="1">Uncharacterized protein</fullName>
    </submittedName>
</protein>
<evidence type="ECO:0000313" key="1">
    <source>
        <dbReference type="EMBL" id="JAC75609.1"/>
    </source>
</evidence>
<gene>
    <name evidence="1" type="ORF">TSPGSL018_22604</name>
</gene>
<accession>A0A061RY12</accession>
<organism evidence="1">
    <name type="scientific">Tetraselmis sp. GSL018</name>
    <dbReference type="NCBI Taxonomy" id="582737"/>
    <lineage>
        <taxon>Eukaryota</taxon>
        <taxon>Viridiplantae</taxon>
        <taxon>Chlorophyta</taxon>
        <taxon>core chlorophytes</taxon>
        <taxon>Chlorodendrophyceae</taxon>
        <taxon>Chlorodendrales</taxon>
        <taxon>Chlorodendraceae</taxon>
        <taxon>Tetraselmis</taxon>
    </lineage>
</organism>
<reference evidence="1" key="1">
    <citation type="submission" date="2014-05" db="EMBL/GenBank/DDBJ databases">
        <title>The transcriptome of the halophilic microalga Tetraselmis sp. GSL018 isolated from the Great Salt Lake, Utah.</title>
        <authorList>
            <person name="Jinkerson R.E."/>
            <person name="D'Adamo S."/>
            <person name="Posewitz M.C."/>
        </authorList>
    </citation>
    <scope>NUCLEOTIDE SEQUENCE</scope>
    <source>
        <strain evidence="1">GSL018</strain>
    </source>
</reference>
<name>A0A061RY12_9CHLO</name>
<dbReference type="AlphaFoldDB" id="A0A061RY12"/>
<feature type="non-terminal residue" evidence="1">
    <location>
        <position position="72"/>
    </location>
</feature>
<sequence>VEAEDAGPASAVPRAAALLQELAEVGDAALLGQRSLVLVDVHCLPVVQLLPAPPASPPRLLGCSLVSCGFGL</sequence>
<proteinExistence type="predicted"/>
<feature type="non-terminal residue" evidence="1">
    <location>
        <position position="1"/>
    </location>
</feature>
<dbReference type="EMBL" id="GBEZ01010030">
    <property type="protein sequence ID" value="JAC75609.1"/>
    <property type="molecule type" value="Transcribed_RNA"/>
</dbReference>